<evidence type="ECO:0000259" key="1">
    <source>
        <dbReference type="PROSITE" id="PS50263"/>
    </source>
</evidence>
<comment type="caution">
    <text evidence="2">The sequence shown here is derived from an EMBL/GenBank/DDBJ whole genome shotgun (WGS) entry which is preliminary data.</text>
</comment>
<sequence>QARPLDLGAYMVRAPYTGATAIINPKGHVIALAPPNTAIVLEGEIEGYSAARRQRKICISYRVGMFLCFLSATLKA</sequence>
<dbReference type="PROSITE" id="PS50263">
    <property type="entry name" value="CN_HYDROLASE"/>
    <property type="match status" value="1"/>
</dbReference>
<keyword evidence="3" id="KW-1185">Reference proteome</keyword>
<proteinExistence type="predicted"/>
<protein>
    <recommendedName>
        <fullName evidence="1">CN hydrolase domain-containing protein</fullName>
    </recommendedName>
</protein>
<gene>
    <name evidence="2" type="ORF">PL75_11650</name>
</gene>
<evidence type="ECO:0000313" key="3">
    <source>
        <dbReference type="Proteomes" id="UP000036027"/>
    </source>
</evidence>
<dbReference type="EMBL" id="JTDO01000270">
    <property type="protein sequence ID" value="KLT71809.1"/>
    <property type="molecule type" value="Genomic_DNA"/>
</dbReference>
<name>A0A0J0YNS7_9NEIS</name>
<dbReference type="AlphaFoldDB" id="A0A0J0YNS7"/>
<feature type="non-terminal residue" evidence="2">
    <location>
        <position position="76"/>
    </location>
</feature>
<organism evidence="2 3">
    <name type="scientific">Neisseria arctica</name>
    <dbReference type="NCBI Taxonomy" id="1470200"/>
    <lineage>
        <taxon>Bacteria</taxon>
        <taxon>Pseudomonadati</taxon>
        <taxon>Pseudomonadota</taxon>
        <taxon>Betaproteobacteria</taxon>
        <taxon>Neisseriales</taxon>
        <taxon>Neisseriaceae</taxon>
        <taxon>Neisseria</taxon>
    </lineage>
</organism>
<accession>A0A0J0YNS7</accession>
<evidence type="ECO:0000313" key="2">
    <source>
        <dbReference type="EMBL" id="KLT71809.1"/>
    </source>
</evidence>
<dbReference type="InterPro" id="IPR003010">
    <property type="entry name" value="C-N_Hydrolase"/>
</dbReference>
<feature type="domain" description="CN hydrolase" evidence="1">
    <location>
        <begin position="1"/>
        <end position="47"/>
    </location>
</feature>
<dbReference type="InterPro" id="IPR036526">
    <property type="entry name" value="C-N_Hydrolase_sf"/>
</dbReference>
<feature type="non-terminal residue" evidence="2">
    <location>
        <position position="1"/>
    </location>
</feature>
<dbReference type="SUPFAM" id="SSF56317">
    <property type="entry name" value="Carbon-nitrogen hydrolase"/>
    <property type="match status" value="1"/>
</dbReference>
<dbReference type="Proteomes" id="UP000036027">
    <property type="component" value="Unassembled WGS sequence"/>
</dbReference>
<reference evidence="2 3" key="1">
    <citation type="submission" date="2014-11" db="EMBL/GenBank/DDBJ databases">
        <title>Genome of a novel goose pathogen.</title>
        <authorList>
            <person name="Hansen C.M."/>
            <person name="Hueffer K."/>
            <person name="Choi S.C."/>
        </authorList>
    </citation>
    <scope>NUCLEOTIDE SEQUENCE [LARGE SCALE GENOMIC DNA]</scope>
    <source>
        <strain evidence="2 3">KH1503</strain>
    </source>
</reference>